<keyword evidence="11" id="KW-1185">Reference proteome</keyword>
<dbReference type="SUPFAM" id="SSF55307">
    <property type="entry name" value="Tubulin C-terminal domain-like"/>
    <property type="match status" value="1"/>
</dbReference>
<dbReference type="GO" id="GO:1903801">
    <property type="term" value="P:L-leucine import across plasma membrane"/>
    <property type="evidence" value="ECO:0007669"/>
    <property type="project" value="TreeGrafter"/>
</dbReference>
<dbReference type="InterPro" id="IPR018316">
    <property type="entry name" value="Tubulin/FtsZ_2-layer-sand-dom"/>
</dbReference>
<feature type="compositionally biased region" description="Basic and acidic residues" evidence="7">
    <location>
        <begin position="130"/>
        <end position="145"/>
    </location>
</feature>
<evidence type="ECO:0000256" key="6">
    <source>
        <dbReference type="ARBA" id="ARBA00049117"/>
    </source>
</evidence>
<dbReference type="GO" id="GO:0005525">
    <property type="term" value="F:GTP binding"/>
    <property type="evidence" value="ECO:0007669"/>
    <property type="project" value="UniProtKB-KW"/>
</dbReference>
<keyword evidence="8" id="KW-0472">Membrane</keyword>
<dbReference type="Pfam" id="PF16028">
    <property type="entry name" value="SLC3A2_N"/>
    <property type="match status" value="1"/>
</dbReference>
<dbReference type="InterPro" id="IPR023123">
    <property type="entry name" value="Tubulin_C"/>
</dbReference>
<dbReference type="PANTHER" id="PTHR46673">
    <property type="entry name" value="4F2 CELL-SURFACE ANTIGEN HEAVY CHAIN"/>
    <property type="match status" value="1"/>
</dbReference>
<feature type="region of interest" description="Disordered" evidence="7">
    <location>
        <begin position="130"/>
        <end position="205"/>
    </location>
</feature>
<evidence type="ECO:0000256" key="4">
    <source>
        <dbReference type="ARBA" id="ARBA00022801"/>
    </source>
</evidence>
<dbReference type="InterPro" id="IPR013780">
    <property type="entry name" value="Glyco_hydro_b"/>
</dbReference>
<keyword evidence="8" id="KW-1133">Transmembrane helix</keyword>
<reference evidence="10 11" key="1">
    <citation type="submission" date="2024-04" db="EMBL/GenBank/DDBJ databases">
        <authorList>
            <person name="Waldvogel A.-M."/>
            <person name="Schoenle A."/>
        </authorList>
    </citation>
    <scope>NUCLEOTIDE SEQUENCE [LARGE SCALE GENOMIC DNA]</scope>
</reference>
<evidence type="ECO:0000256" key="7">
    <source>
        <dbReference type="SAM" id="MobiDB-lite"/>
    </source>
</evidence>
<dbReference type="GO" id="GO:1904273">
    <property type="term" value="P:L-alanine import across plasma membrane"/>
    <property type="evidence" value="ECO:0007669"/>
    <property type="project" value="TreeGrafter"/>
</dbReference>
<dbReference type="Pfam" id="PF03953">
    <property type="entry name" value="Tubulin_C"/>
    <property type="match status" value="1"/>
</dbReference>
<dbReference type="GO" id="GO:0005874">
    <property type="term" value="C:microtubule"/>
    <property type="evidence" value="ECO:0007669"/>
    <property type="project" value="UniProtKB-KW"/>
</dbReference>
<dbReference type="InterPro" id="IPR031984">
    <property type="entry name" value="SLC3A2_N"/>
</dbReference>
<dbReference type="FunFam" id="1.10.287.600:FF:000005">
    <property type="entry name" value="Tubulin alpha chain"/>
    <property type="match status" value="1"/>
</dbReference>
<dbReference type="GO" id="GO:0015190">
    <property type="term" value="F:L-leucine transmembrane transporter activity"/>
    <property type="evidence" value="ECO:0007669"/>
    <property type="project" value="TreeGrafter"/>
</dbReference>
<protein>
    <recommendedName>
        <fullName evidence="9">Tubulin/FtsZ 2-layer sandwich domain-containing protein</fullName>
    </recommendedName>
</protein>
<name>A0AAV2KAE7_KNICA</name>
<dbReference type="GO" id="GO:0016323">
    <property type="term" value="C:basolateral plasma membrane"/>
    <property type="evidence" value="ECO:0007669"/>
    <property type="project" value="TreeGrafter"/>
</dbReference>
<dbReference type="GO" id="GO:0005200">
    <property type="term" value="F:structural constituent of cytoskeleton"/>
    <property type="evidence" value="ECO:0007669"/>
    <property type="project" value="InterPro"/>
</dbReference>
<evidence type="ECO:0000256" key="2">
    <source>
        <dbReference type="ARBA" id="ARBA00022701"/>
    </source>
</evidence>
<organism evidence="10 11">
    <name type="scientific">Knipowitschia caucasica</name>
    <name type="common">Caucasian dwarf goby</name>
    <name type="synonym">Pomatoschistus caucasicus</name>
    <dbReference type="NCBI Taxonomy" id="637954"/>
    <lineage>
        <taxon>Eukaryota</taxon>
        <taxon>Metazoa</taxon>
        <taxon>Chordata</taxon>
        <taxon>Craniata</taxon>
        <taxon>Vertebrata</taxon>
        <taxon>Euteleostomi</taxon>
        <taxon>Actinopterygii</taxon>
        <taxon>Neopterygii</taxon>
        <taxon>Teleostei</taxon>
        <taxon>Neoteleostei</taxon>
        <taxon>Acanthomorphata</taxon>
        <taxon>Gobiaria</taxon>
        <taxon>Gobiiformes</taxon>
        <taxon>Gobioidei</taxon>
        <taxon>Gobiidae</taxon>
        <taxon>Gobiinae</taxon>
        <taxon>Knipowitschia</taxon>
    </lineage>
</organism>
<dbReference type="Gene3D" id="2.60.40.1180">
    <property type="entry name" value="Golgi alpha-mannosidase II"/>
    <property type="match status" value="1"/>
</dbReference>
<dbReference type="GO" id="GO:0016787">
    <property type="term" value="F:hydrolase activity"/>
    <property type="evidence" value="ECO:0007669"/>
    <property type="project" value="UniProtKB-KW"/>
</dbReference>
<accession>A0AAV2KAE7</accession>
<dbReference type="SMART" id="SM00865">
    <property type="entry name" value="Tubulin_C"/>
    <property type="match status" value="1"/>
</dbReference>
<evidence type="ECO:0000256" key="8">
    <source>
        <dbReference type="SAM" id="Phobius"/>
    </source>
</evidence>
<dbReference type="AlphaFoldDB" id="A0AAV2KAE7"/>
<dbReference type="PRINTS" id="PR01162">
    <property type="entry name" value="ALPHATUBULIN"/>
</dbReference>
<keyword evidence="4" id="KW-0378">Hydrolase</keyword>
<dbReference type="FunFam" id="3.30.1330.20:FF:000014">
    <property type="entry name" value="Tubulin alpha chain"/>
    <property type="match status" value="1"/>
</dbReference>
<dbReference type="Pfam" id="PF00128">
    <property type="entry name" value="Alpha-amylase"/>
    <property type="match status" value="1"/>
</dbReference>
<dbReference type="EMBL" id="OZ035839">
    <property type="protein sequence ID" value="CAL1585858.1"/>
    <property type="molecule type" value="Genomic_DNA"/>
</dbReference>
<gene>
    <name evidence="10" type="ORF">KC01_LOCUS16030</name>
</gene>
<comment type="similarity">
    <text evidence="1">Belongs to the tubulin family.</text>
</comment>
<evidence type="ECO:0000256" key="5">
    <source>
        <dbReference type="ARBA" id="ARBA00023134"/>
    </source>
</evidence>
<keyword evidence="8" id="KW-0812">Transmembrane</keyword>
<dbReference type="Gene3D" id="3.30.1330.20">
    <property type="entry name" value="Tubulin/FtsZ, C-terminal domain"/>
    <property type="match status" value="1"/>
</dbReference>
<evidence type="ECO:0000313" key="10">
    <source>
        <dbReference type="EMBL" id="CAL1585858.1"/>
    </source>
</evidence>
<dbReference type="Gene3D" id="1.10.287.600">
    <property type="entry name" value="Helix hairpin bin"/>
    <property type="match status" value="1"/>
</dbReference>
<evidence type="ECO:0000259" key="9">
    <source>
        <dbReference type="SMART" id="SM00865"/>
    </source>
</evidence>
<keyword evidence="3" id="KW-0547">Nucleotide-binding</keyword>
<feature type="transmembrane region" description="Helical" evidence="8">
    <location>
        <begin position="246"/>
        <end position="266"/>
    </location>
</feature>
<dbReference type="GO" id="GO:0005975">
    <property type="term" value="P:carbohydrate metabolic process"/>
    <property type="evidence" value="ECO:0007669"/>
    <property type="project" value="InterPro"/>
</dbReference>
<dbReference type="GO" id="GO:0015823">
    <property type="term" value="P:phenylalanine transport"/>
    <property type="evidence" value="ECO:0007669"/>
    <property type="project" value="TreeGrafter"/>
</dbReference>
<feature type="domain" description="Tubulin/FtsZ 2-layer sandwich" evidence="9">
    <location>
        <begin position="1"/>
        <end position="92"/>
    </location>
</feature>
<sequence>MVKCDPRHGKYMACCLLYRGDVVPKDVNSAIASIKNKRTVQFVDWCPTGFKVGINYQPPTVVPGGDLAKVQRAVCMMSNTTAIAEAWARLDHKFDLMYAKRAFVHWYVGEGMGEGEFSEAREDMAALEKDYEETTSHTPHKDEHRAGRHGAVDTTTTTGLDPAENQPEQEASETALLSSHQDPEKDPITAGEQEPTAAEGGEQNGVVKLKIPEEDTPEPEHFTGLNKEELLRVAGTSGWVRARWSLLVLFWLAWLGMLAGAVLLILKAPPCKELPPQNWWNDGPLFHIRNIQDFSPTANIKGVEQQLESLSQMKVQGLVLAPVHQAPADDPMTLSFEEVSAEVGSLDQMRSLLTTAHKRGLFVVLDLSPNYAGSSGSWFSNSSVSSVAERLKSALVFWLTLGVDGVKLDSVDSVWSMVPSQWSNIRAIVQNWTDSRPHKRLLLGSSSLSSPAEVSSLLGDSGVDLLLSPVLGPRTDATERAQSILLLSSAHSPSQLLWSLQPEESAMEQDCNTMDLMLLLSLPGTALINQTPRPQPSCPLFLSSLSALRRKERSLLFGDLSLLYNSSSVLVFLRSWDQSQRFMVLFNYRPDQSFSLSQLEGPPRARGSVVLSSNISALSPDTQLELREGKLGPELSVMLRLEQS</sequence>
<dbReference type="GO" id="GO:0007017">
    <property type="term" value="P:microtubule-based process"/>
    <property type="evidence" value="ECO:0007669"/>
    <property type="project" value="InterPro"/>
</dbReference>
<comment type="catalytic activity">
    <reaction evidence="6">
        <text>GTP + H2O = GDP + phosphate + H(+)</text>
        <dbReference type="Rhea" id="RHEA:19669"/>
        <dbReference type="ChEBI" id="CHEBI:15377"/>
        <dbReference type="ChEBI" id="CHEBI:15378"/>
        <dbReference type="ChEBI" id="CHEBI:37565"/>
        <dbReference type="ChEBI" id="CHEBI:43474"/>
        <dbReference type="ChEBI" id="CHEBI:58189"/>
    </reaction>
    <physiologicalReaction direction="left-to-right" evidence="6">
        <dbReference type="Rhea" id="RHEA:19670"/>
    </physiologicalReaction>
</comment>
<dbReference type="InterPro" id="IPR037103">
    <property type="entry name" value="Tubulin/FtsZ-like_C"/>
</dbReference>
<dbReference type="Gene3D" id="3.20.20.80">
    <property type="entry name" value="Glycosidases"/>
    <property type="match status" value="1"/>
</dbReference>
<evidence type="ECO:0000256" key="1">
    <source>
        <dbReference type="ARBA" id="ARBA00009636"/>
    </source>
</evidence>
<keyword evidence="5" id="KW-0342">GTP-binding</keyword>
<evidence type="ECO:0000256" key="3">
    <source>
        <dbReference type="ARBA" id="ARBA00022741"/>
    </source>
</evidence>
<evidence type="ECO:0000313" key="11">
    <source>
        <dbReference type="Proteomes" id="UP001497482"/>
    </source>
</evidence>
<dbReference type="PANTHER" id="PTHR46673:SF3">
    <property type="entry name" value="SOLUTE CARRIER FAMILY 3 (AMINO ACID TRANSPORTER HEAVY CHAIN), MEMBER 2A-RELATED"/>
    <property type="match status" value="1"/>
</dbReference>
<keyword evidence="2" id="KW-0493">Microtubule</keyword>
<proteinExistence type="inferred from homology"/>
<dbReference type="InterPro" id="IPR042280">
    <property type="entry name" value="SLC3A2"/>
</dbReference>
<dbReference type="SUPFAM" id="SSF51445">
    <property type="entry name" value="(Trans)glycosidases"/>
    <property type="match status" value="1"/>
</dbReference>
<dbReference type="InterPro" id="IPR008280">
    <property type="entry name" value="Tub_FtsZ_C"/>
</dbReference>
<dbReference type="GO" id="GO:0016324">
    <property type="term" value="C:apical plasma membrane"/>
    <property type="evidence" value="ECO:0007669"/>
    <property type="project" value="TreeGrafter"/>
</dbReference>
<dbReference type="Proteomes" id="UP001497482">
    <property type="component" value="Chromosome 17"/>
</dbReference>
<dbReference type="InterPro" id="IPR006047">
    <property type="entry name" value="GH13_cat_dom"/>
</dbReference>
<dbReference type="GO" id="GO:0015173">
    <property type="term" value="F:aromatic amino acid transmembrane transporter activity"/>
    <property type="evidence" value="ECO:0007669"/>
    <property type="project" value="TreeGrafter"/>
</dbReference>
<dbReference type="InterPro" id="IPR017853">
    <property type="entry name" value="GH"/>
</dbReference>
<dbReference type="InterPro" id="IPR002452">
    <property type="entry name" value="Alpha_tubulin"/>
</dbReference>
<dbReference type="GO" id="GO:0015180">
    <property type="term" value="F:L-alanine transmembrane transporter activity"/>
    <property type="evidence" value="ECO:0007669"/>
    <property type="project" value="TreeGrafter"/>
</dbReference>